<dbReference type="SUPFAM" id="SSF90257">
    <property type="entry name" value="Myosin rod fragments"/>
    <property type="match status" value="1"/>
</dbReference>
<dbReference type="AlphaFoldDB" id="A0A1J5RJ11"/>
<dbReference type="Pfam" id="PF11740">
    <property type="entry name" value="KfrA_N"/>
    <property type="match status" value="1"/>
</dbReference>
<accession>A0A1J5RJ11</accession>
<gene>
    <name evidence="3" type="ORF">GALL_261110</name>
</gene>
<feature type="coiled-coil region" evidence="1">
    <location>
        <begin position="36"/>
        <end position="161"/>
    </location>
</feature>
<protein>
    <recommendedName>
        <fullName evidence="2">KfrA N-terminal DNA-binding domain-containing protein</fullName>
    </recommendedName>
</protein>
<dbReference type="EMBL" id="MLJW01000244">
    <property type="protein sequence ID" value="OIQ91975.1"/>
    <property type="molecule type" value="Genomic_DNA"/>
</dbReference>
<organism evidence="3">
    <name type="scientific">mine drainage metagenome</name>
    <dbReference type="NCBI Taxonomy" id="410659"/>
    <lineage>
        <taxon>unclassified sequences</taxon>
        <taxon>metagenomes</taxon>
        <taxon>ecological metagenomes</taxon>
    </lineage>
</organism>
<proteinExistence type="predicted"/>
<name>A0A1J5RJ11_9ZZZZ</name>
<evidence type="ECO:0000259" key="2">
    <source>
        <dbReference type="Pfam" id="PF11740"/>
    </source>
</evidence>
<keyword evidence="1" id="KW-0175">Coiled coil</keyword>
<evidence type="ECO:0000313" key="3">
    <source>
        <dbReference type="EMBL" id="OIQ91975.1"/>
    </source>
</evidence>
<sequence length="167" mass="18022">MAQWRAHRADKSTPLREPAPPLVMERLAEVGADIWAAALDLANARLNSEREALEVARAELEASRLEAAQLADQLTVEVDDAKTRLEALTASENALQAQLGELKQALAAEKAASKVLGRDLDQARDAAATAREQGIKAREELAEMRGKLQTLQQQNAALLGRLPTAGK</sequence>
<feature type="domain" description="KfrA N-terminal DNA-binding" evidence="2">
    <location>
        <begin position="1"/>
        <end position="77"/>
    </location>
</feature>
<comment type="caution">
    <text evidence="3">The sequence shown here is derived from an EMBL/GenBank/DDBJ whole genome shotgun (WGS) entry which is preliminary data.</text>
</comment>
<dbReference type="InterPro" id="IPR021104">
    <property type="entry name" value="KfrA_DNA-bd_N"/>
</dbReference>
<reference evidence="3" key="1">
    <citation type="submission" date="2016-10" db="EMBL/GenBank/DDBJ databases">
        <title>Sequence of Gallionella enrichment culture.</title>
        <authorList>
            <person name="Poehlein A."/>
            <person name="Muehling M."/>
            <person name="Daniel R."/>
        </authorList>
    </citation>
    <scope>NUCLEOTIDE SEQUENCE</scope>
</reference>
<evidence type="ECO:0000256" key="1">
    <source>
        <dbReference type="SAM" id="Coils"/>
    </source>
</evidence>